<protein>
    <submittedName>
        <fullName evidence="2">Uncharacterized protein</fullName>
    </submittedName>
</protein>
<dbReference type="EMBL" id="PJMY01000003">
    <property type="protein sequence ID" value="PKV90936.1"/>
    <property type="molecule type" value="Genomic_DNA"/>
</dbReference>
<accession>A0A2N3WAN2</accession>
<sequence>MDALRQLALKLLDEGHVLPGVGGDIEPLMRTVSDPAELSVSLGSGWRGRSTRWSAWSAAEASACNGEPRIAGYREAPSLKAALAR</sequence>
<dbReference type="EMBL" id="JACJHR010000131">
    <property type="protein sequence ID" value="MBB2505939.1"/>
    <property type="molecule type" value="Genomic_DNA"/>
</dbReference>
<evidence type="ECO:0000313" key="2">
    <source>
        <dbReference type="EMBL" id="PKV90936.1"/>
    </source>
</evidence>
<organism evidence="2 3">
    <name type="scientific">Amycolatopsis echigonensis</name>
    <dbReference type="NCBI Taxonomy" id="2576905"/>
    <lineage>
        <taxon>Bacteria</taxon>
        <taxon>Bacillati</taxon>
        <taxon>Actinomycetota</taxon>
        <taxon>Actinomycetes</taxon>
        <taxon>Pseudonocardiales</taxon>
        <taxon>Pseudonocardiaceae</taxon>
        <taxon>Amycolatopsis</taxon>
    </lineage>
</organism>
<dbReference type="AlphaFoldDB" id="A0A2N3WAN2"/>
<proteinExistence type="predicted"/>
<evidence type="ECO:0000313" key="3">
    <source>
        <dbReference type="Proteomes" id="UP000233750"/>
    </source>
</evidence>
<comment type="caution">
    <text evidence="2">The sequence shown here is derived from an EMBL/GenBank/DDBJ whole genome shotgun (WGS) entry which is preliminary data.</text>
</comment>
<accession>A0A8E1W9G6</accession>
<name>A0A2N3WAN2_9PSEU</name>
<reference evidence="1 4" key="2">
    <citation type="submission" date="2020-08" db="EMBL/GenBank/DDBJ databases">
        <title>Amycolatopsis echigonensis JCM 21831.</title>
        <authorList>
            <person name="Tedsree N."/>
            <person name="Kuncharoen N."/>
            <person name="Likhitwitayawuid K."/>
            <person name="Tanasupawat S."/>
        </authorList>
    </citation>
    <scope>NUCLEOTIDE SEQUENCE [LARGE SCALE GENOMIC DNA]</scope>
    <source>
        <strain evidence="1 4">JCM 21831</strain>
    </source>
</reference>
<dbReference type="Proteomes" id="UP000233750">
    <property type="component" value="Unassembled WGS sequence"/>
</dbReference>
<dbReference type="RefSeq" id="WP_183127473.1">
    <property type="nucleotide sequence ID" value="NZ_JACJHR010000131.1"/>
</dbReference>
<gene>
    <name evidence="2" type="ORF">ATK30_1694</name>
    <name evidence="1" type="ORF">H5411_43370</name>
</gene>
<evidence type="ECO:0000313" key="4">
    <source>
        <dbReference type="Proteomes" id="UP000550260"/>
    </source>
</evidence>
<reference evidence="2 3" key="1">
    <citation type="submission" date="2017-12" db="EMBL/GenBank/DDBJ databases">
        <title>Sequencing the genomes of 1000 Actinobacteria strains.</title>
        <authorList>
            <person name="Klenk H.-P."/>
        </authorList>
    </citation>
    <scope>NUCLEOTIDE SEQUENCE [LARGE SCALE GENOMIC DNA]</scope>
    <source>
        <strain evidence="2 3">DSM 45165</strain>
    </source>
</reference>
<dbReference type="Proteomes" id="UP000550260">
    <property type="component" value="Unassembled WGS sequence"/>
</dbReference>
<keyword evidence="3" id="KW-1185">Reference proteome</keyword>
<evidence type="ECO:0000313" key="1">
    <source>
        <dbReference type="EMBL" id="MBB2505939.1"/>
    </source>
</evidence>